<name>A0A5K7Z231_9BACT</name>
<organism evidence="9 10">
    <name type="scientific">Desulfosarcina alkanivorans</name>
    <dbReference type="NCBI Taxonomy" id="571177"/>
    <lineage>
        <taxon>Bacteria</taxon>
        <taxon>Pseudomonadati</taxon>
        <taxon>Thermodesulfobacteriota</taxon>
        <taxon>Desulfobacteria</taxon>
        <taxon>Desulfobacterales</taxon>
        <taxon>Desulfosarcinaceae</taxon>
        <taxon>Desulfosarcina</taxon>
    </lineage>
</organism>
<comment type="function">
    <text evidence="5 6">Associates with the EF-Tu.GDP complex and induces the exchange of GDP to GTP. It remains bound to the aminoacyl-tRNA.EF-Tu.GTP complex up to the GTP hydrolysis stage on the ribosome.</text>
</comment>
<dbReference type="GO" id="GO:0003746">
    <property type="term" value="F:translation elongation factor activity"/>
    <property type="evidence" value="ECO:0007669"/>
    <property type="project" value="UniProtKB-UniRule"/>
</dbReference>
<dbReference type="OrthoDB" id="9808348at2"/>
<dbReference type="HAMAP" id="MF_00050">
    <property type="entry name" value="EF_Ts"/>
    <property type="match status" value="1"/>
</dbReference>
<comment type="similarity">
    <text evidence="1 5 6">Belongs to the EF-Ts family.</text>
</comment>
<dbReference type="InterPro" id="IPR014039">
    <property type="entry name" value="Transl_elong_EFTs/EF1B_dimer"/>
</dbReference>
<feature type="region of interest" description="Involved in Mg(2+) ion dislocation from EF-Tu" evidence="5">
    <location>
        <begin position="82"/>
        <end position="85"/>
    </location>
</feature>
<dbReference type="Pfam" id="PF00889">
    <property type="entry name" value="EF_TS"/>
    <property type="match status" value="1"/>
</dbReference>
<keyword evidence="3 5" id="KW-0251">Elongation factor</keyword>
<dbReference type="FunFam" id="1.10.8.10:FF:000001">
    <property type="entry name" value="Elongation factor Ts"/>
    <property type="match status" value="1"/>
</dbReference>
<gene>
    <name evidence="5 9" type="primary">tsf</name>
    <name evidence="9" type="ORF">DSCA_64740</name>
</gene>
<evidence type="ECO:0000259" key="8">
    <source>
        <dbReference type="Pfam" id="PF00889"/>
    </source>
</evidence>
<dbReference type="InterPro" id="IPR036402">
    <property type="entry name" value="EF-Ts_dimer_sf"/>
</dbReference>
<keyword evidence="10" id="KW-1185">Reference proteome</keyword>
<reference evidence="9 10" key="1">
    <citation type="submission" date="2019-11" db="EMBL/GenBank/DDBJ databases">
        <title>Comparative genomics of hydrocarbon-degrading Desulfosarcina strains.</title>
        <authorList>
            <person name="Watanabe M."/>
            <person name="Kojima H."/>
            <person name="Fukui M."/>
        </authorList>
    </citation>
    <scope>NUCLEOTIDE SEQUENCE [LARGE SCALE GENOMIC DNA]</scope>
    <source>
        <strain evidence="9 10">PL12</strain>
    </source>
</reference>
<evidence type="ECO:0000256" key="5">
    <source>
        <dbReference type="HAMAP-Rule" id="MF_00050"/>
    </source>
</evidence>
<evidence type="ECO:0000313" key="10">
    <source>
        <dbReference type="Proteomes" id="UP000427906"/>
    </source>
</evidence>
<dbReference type="PANTHER" id="PTHR11741:SF0">
    <property type="entry name" value="ELONGATION FACTOR TS, MITOCHONDRIAL"/>
    <property type="match status" value="1"/>
</dbReference>
<accession>A0A5K7Z231</accession>
<dbReference type="PROSITE" id="PS01127">
    <property type="entry name" value="EF_TS_2"/>
    <property type="match status" value="1"/>
</dbReference>
<evidence type="ECO:0000256" key="7">
    <source>
        <dbReference type="RuleBase" id="RU000643"/>
    </source>
</evidence>
<dbReference type="EMBL" id="AP021874">
    <property type="protein sequence ID" value="BBO72544.1"/>
    <property type="molecule type" value="Genomic_DNA"/>
</dbReference>
<protein>
    <recommendedName>
        <fullName evidence="2 5">Elongation factor Ts</fullName>
        <shortName evidence="5">EF-Ts</shortName>
    </recommendedName>
</protein>
<evidence type="ECO:0000256" key="4">
    <source>
        <dbReference type="ARBA" id="ARBA00022917"/>
    </source>
</evidence>
<dbReference type="PANTHER" id="PTHR11741">
    <property type="entry name" value="ELONGATION FACTOR TS"/>
    <property type="match status" value="1"/>
</dbReference>
<dbReference type="Gene3D" id="1.10.8.10">
    <property type="entry name" value="DNA helicase RuvA subunit, C-terminal domain"/>
    <property type="match status" value="1"/>
</dbReference>
<evidence type="ECO:0000256" key="2">
    <source>
        <dbReference type="ARBA" id="ARBA00016956"/>
    </source>
</evidence>
<comment type="subcellular location">
    <subcellularLocation>
        <location evidence="5 7">Cytoplasm</location>
    </subcellularLocation>
</comment>
<keyword evidence="4 5" id="KW-0648">Protein biosynthesis</keyword>
<dbReference type="Gene3D" id="1.10.286.20">
    <property type="match status" value="1"/>
</dbReference>
<dbReference type="SUPFAM" id="SSF54713">
    <property type="entry name" value="Elongation factor Ts (EF-Ts), dimerisation domain"/>
    <property type="match status" value="1"/>
</dbReference>
<dbReference type="Proteomes" id="UP000427906">
    <property type="component" value="Chromosome"/>
</dbReference>
<evidence type="ECO:0000313" key="9">
    <source>
        <dbReference type="EMBL" id="BBO72544.1"/>
    </source>
</evidence>
<dbReference type="SUPFAM" id="SSF46934">
    <property type="entry name" value="UBA-like"/>
    <property type="match status" value="1"/>
</dbReference>
<evidence type="ECO:0000256" key="6">
    <source>
        <dbReference type="RuleBase" id="RU000642"/>
    </source>
</evidence>
<dbReference type="NCBIfam" id="TIGR00116">
    <property type="entry name" value="tsf"/>
    <property type="match status" value="1"/>
</dbReference>
<dbReference type="InterPro" id="IPR001816">
    <property type="entry name" value="Transl_elong_EFTs/EF1B"/>
</dbReference>
<dbReference type="AlphaFoldDB" id="A0A5K7Z231"/>
<dbReference type="RefSeq" id="WP_155320228.1">
    <property type="nucleotide sequence ID" value="NZ_AP021874.1"/>
</dbReference>
<dbReference type="GO" id="GO:0005737">
    <property type="term" value="C:cytoplasm"/>
    <property type="evidence" value="ECO:0007669"/>
    <property type="project" value="UniProtKB-SubCell"/>
</dbReference>
<dbReference type="Gene3D" id="3.30.479.20">
    <property type="entry name" value="Elongation factor Ts, dimerisation domain"/>
    <property type="match status" value="1"/>
</dbReference>
<dbReference type="CDD" id="cd14275">
    <property type="entry name" value="UBA_EF-Ts"/>
    <property type="match status" value="1"/>
</dbReference>
<dbReference type="KEGG" id="dalk:DSCA_64740"/>
<evidence type="ECO:0000256" key="3">
    <source>
        <dbReference type="ARBA" id="ARBA00022768"/>
    </source>
</evidence>
<sequence>MAGISAAMVKELREKSGAGIMDCKAALGECDGDLEKAIDFLRKKGIATAAKRAGRATSEGTVQSYIHMGGKIGVMVEVNCETDFVAKTDDFNEFAKNIAMHVAATNPVGIVPEDVPQDVIDREREIYKAQVLEMGKPEQMVEKITDGKMNKFFKESCLMNQQYVKEPDKTVADYLNEVIARTGEKISIKRFARFQIGAE</sequence>
<dbReference type="InterPro" id="IPR018101">
    <property type="entry name" value="Transl_elong_Ts_CS"/>
</dbReference>
<evidence type="ECO:0000256" key="1">
    <source>
        <dbReference type="ARBA" id="ARBA00005532"/>
    </source>
</evidence>
<proteinExistence type="inferred from homology"/>
<keyword evidence="5" id="KW-0963">Cytoplasm</keyword>
<dbReference type="FunFam" id="1.10.286.20:FF:000001">
    <property type="entry name" value="Elongation factor Ts"/>
    <property type="match status" value="1"/>
</dbReference>
<dbReference type="InterPro" id="IPR009060">
    <property type="entry name" value="UBA-like_sf"/>
</dbReference>
<feature type="domain" description="Translation elongation factor EFTs/EF1B dimerisation" evidence="8">
    <location>
        <begin position="53"/>
        <end position="197"/>
    </location>
</feature>